<dbReference type="EMBL" id="CAJVPQ010029672">
    <property type="protein sequence ID" value="CAG8775342.1"/>
    <property type="molecule type" value="Genomic_DNA"/>
</dbReference>
<name>A0A9N9JGP7_9GLOM</name>
<feature type="compositionally biased region" description="Low complexity" evidence="1">
    <location>
        <begin position="71"/>
        <end position="84"/>
    </location>
</feature>
<dbReference type="AlphaFoldDB" id="A0A9N9JGP7"/>
<sequence length="130" mass="15679">DDNGRSRSRYDSRSRSRCDNRRNNRKSRSWMRKNKMIATKKSIPKQLEISQQRERRSKSRKNHFNQGQNKSNRSSSSSRLHSPNSSYLFYEDMNKDLRNALRNEIIRIMNRLPENKKLDVNKTFKSQRES</sequence>
<feature type="compositionally biased region" description="Basic residues" evidence="1">
    <location>
        <begin position="23"/>
        <end position="35"/>
    </location>
</feature>
<accession>A0A9N9JGP7</accession>
<feature type="non-terminal residue" evidence="2">
    <location>
        <position position="1"/>
    </location>
</feature>
<comment type="caution">
    <text evidence="2">The sequence shown here is derived from an EMBL/GenBank/DDBJ whole genome shotgun (WGS) entry which is preliminary data.</text>
</comment>
<evidence type="ECO:0000256" key="1">
    <source>
        <dbReference type="SAM" id="MobiDB-lite"/>
    </source>
</evidence>
<gene>
    <name evidence="2" type="ORF">FCALED_LOCUS17792</name>
</gene>
<feature type="non-terminal residue" evidence="2">
    <location>
        <position position="130"/>
    </location>
</feature>
<keyword evidence="3" id="KW-1185">Reference proteome</keyword>
<organism evidence="2 3">
    <name type="scientific">Funneliformis caledonium</name>
    <dbReference type="NCBI Taxonomy" id="1117310"/>
    <lineage>
        <taxon>Eukaryota</taxon>
        <taxon>Fungi</taxon>
        <taxon>Fungi incertae sedis</taxon>
        <taxon>Mucoromycota</taxon>
        <taxon>Glomeromycotina</taxon>
        <taxon>Glomeromycetes</taxon>
        <taxon>Glomerales</taxon>
        <taxon>Glomeraceae</taxon>
        <taxon>Funneliformis</taxon>
    </lineage>
</organism>
<feature type="compositionally biased region" description="Basic and acidic residues" evidence="1">
    <location>
        <begin position="1"/>
        <end position="22"/>
    </location>
</feature>
<reference evidence="2" key="1">
    <citation type="submission" date="2021-06" db="EMBL/GenBank/DDBJ databases">
        <authorList>
            <person name="Kallberg Y."/>
            <person name="Tangrot J."/>
            <person name="Rosling A."/>
        </authorList>
    </citation>
    <scope>NUCLEOTIDE SEQUENCE</scope>
    <source>
        <strain evidence="2">UK204</strain>
    </source>
</reference>
<proteinExistence type="predicted"/>
<evidence type="ECO:0000313" key="2">
    <source>
        <dbReference type="EMBL" id="CAG8775342.1"/>
    </source>
</evidence>
<dbReference type="Proteomes" id="UP000789570">
    <property type="component" value="Unassembled WGS sequence"/>
</dbReference>
<feature type="region of interest" description="Disordered" evidence="1">
    <location>
        <begin position="1"/>
        <end position="84"/>
    </location>
</feature>
<evidence type="ECO:0000313" key="3">
    <source>
        <dbReference type="Proteomes" id="UP000789570"/>
    </source>
</evidence>
<protein>
    <submittedName>
        <fullName evidence="2">1780_t:CDS:1</fullName>
    </submittedName>
</protein>
<dbReference type="OrthoDB" id="2487813at2759"/>